<feature type="transmembrane region" description="Helical" evidence="1">
    <location>
        <begin position="79"/>
        <end position="100"/>
    </location>
</feature>
<accession>A0A379DJW0</accession>
<keyword evidence="1" id="KW-0812">Transmembrane</keyword>
<proteinExistence type="predicted"/>
<evidence type="ECO:0000256" key="1">
    <source>
        <dbReference type="SAM" id="Phobius"/>
    </source>
</evidence>
<name>A0A379DJW0_9PORP</name>
<evidence type="ECO:0000313" key="3">
    <source>
        <dbReference type="Proteomes" id="UP000254263"/>
    </source>
</evidence>
<organism evidence="2 3">
    <name type="scientific">Porphyromonas macacae</name>
    <dbReference type="NCBI Taxonomy" id="28115"/>
    <lineage>
        <taxon>Bacteria</taxon>
        <taxon>Pseudomonadati</taxon>
        <taxon>Bacteroidota</taxon>
        <taxon>Bacteroidia</taxon>
        <taxon>Bacteroidales</taxon>
        <taxon>Porphyromonadaceae</taxon>
        <taxon>Porphyromonas</taxon>
    </lineage>
</organism>
<protein>
    <submittedName>
        <fullName evidence="2">Uncharacterized protein</fullName>
    </submittedName>
</protein>
<feature type="transmembrane region" description="Helical" evidence="1">
    <location>
        <begin position="137"/>
        <end position="157"/>
    </location>
</feature>
<reference evidence="2 3" key="1">
    <citation type="submission" date="2018-06" db="EMBL/GenBank/DDBJ databases">
        <authorList>
            <consortium name="Pathogen Informatics"/>
            <person name="Doyle S."/>
        </authorList>
    </citation>
    <scope>NUCLEOTIDE SEQUENCE [LARGE SCALE GENOMIC DNA]</scope>
    <source>
        <strain evidence="2 3">NCTC13100</strain>
    </source>
</reference>
<gene>
    <name evidence="2" type="ORF">NCTC13100_01432</name>
</gene>
<dbReference type="AlphaFoldDB" id="A0A379DJW0"/>
<feature type="transmembrane region" description="Helical" evidence="1">
    <location>
        <begin position="112"/>
        <end position="131"/>
    </location>
</feature>
<evidence type="ECO:0000313" key="2">
    <source>
        <dbReference type="EMBL" id="SUB78277.1"/>
    </source>
</evidence>
<feature type="transmembrane region" description="Helical" evidence="1">
    <location>
        <begin position="164"/>
        <end position="181"/>
    </location>
</feature>
<dbReference type="Proteomes" id="UP000254263">
    <property type="component" value="Unassembled WGS sequence"/>
</dbReference>
<keyword evidence="1" id="KW-1133">Transmembrane helix</keyword>
<dbReference type="EMBL" id="UGTI01000001">
    <property type="protein sequence ID" value="SUB78277.1"/>
    <property type="molecule type" value="Genomic_DNA"/>
</dbReference>
<feature type="transmembrane region" description="Helical" evidence="1">
    <location>
        <begin position="187"/>
        <end position="207"/>
    </location>
</feature>
<keyword evidence="1" id="KW-0472">Membrane</keyword>
<feature type="transmembrane region" description="Helical" evidence="1">
    <location>
        <begin position="53"/>
        <end position="73"/>
    </location>
</feature>
<sequence length="212" mass="24204">MLSQLIVMKGKLIMNEDFMDDKTITPEESLKVIQMMMQKTHNKIMKHSGIPSLIWGYTTLGTSLLVYFLFPSLGYKANFFWLLIPVLGCLLTIIMNRWITRREKLPHTQVDRLLSIVWNVTGINTFLISLCPPFQKVILSLVLIFIGMGILITGFVSSVKVLKIGSLLGMFVGYLFLFVQMSYPLSVLLFGFAFFLMCCVPGHYLVYKAKKK</sequence>